<evidence type="ECO:0008006" key="4">
    <source>
        <dbReference type="Google" id="ProtNLM"/>
    </source>
</evidence>
<gene>
    <name evidence="2" type="ORF">NWFMUON74_68900</name>
</gene>
<keyword evidence="3" id="KW-1185">Reference proteome</keyword>
<accession>A0A7G1KV07</accession>
<sequence length="121" mass="12313">MGSGTVRVGVSAASIFGLLAAALVFGAGAANARPENCQIDRSLMGASAVCHSGTGLHAVEIDCFGVFVKPAGLFPELGRYTASGYPYTPIGQKSEAGCRDGSALNFGIVTDARIRETFPGS</sequence>
<dbReference type="EMBL" id="AP023396">
    <property type="protein sequence ID" value="BCK59118.1"/>
    <property type="molecule type" value="Genomic_DNA"/>
</dbReference>
<proteinExistence type="predicted"/>
<dbReference type="RefSeq" id="WP_187685759.1">
    <property type="nucleotide sequence ID" value="NZ_AP023396.1"/>
</dbReference>
<keyword evidence="1" id="KW-0732">Signal</keyword>
<dbReference type="KEGG" id="nwl:NWFMUON74_68900"/>
<protein>
    <recommendedName>
        <fullName evidence="4">Secreted protein</fullName>
    </recommendedName>
</protein>
<feature type="signal peptide" evidence="1">
    <location>
        <begin position="1"/>
        <end position="32"/>
    </location>
</feature>
<name>A0A7G1KV07_9NOCA</name>
<reference evidence="2 3" key="1">
    <citation type="submission" date="2020-08" db="EMBL/GenBank/DDBJ databases">
        <title>Genome Sequencing of Nocardia wallacei strain FMUON74 and assembly.</title>
        <authorList>
            <person name="Toyokawa M."/>
            <person name="Uesaka K."/>
        </authorList>
    </citation>
    <scope>NUCLEOTIDE SEQUENCE [LARGE SCALE GENOMIC DNA]</scope>
    <source>
        <strain evidence="2 3">FMUON74</strain>
    </source>
</reference>
<organism evidence="2 3">
    <name type="scientific">Nocardia wallacei</name>
    <dbReference type="NCBI Taxonomy" id="480035"/>
    <lineage>
        <taxon>Bacteria</taxon>
        <taxon>Bacillati</taxon>
        <taxon>Actinomycetota</taxon>
        <taxon>Actinomycetes</taxon>
        <taxon>Mycobacteriales</taxon>
        <taxon>Nocardiaceae</taxon>
        <taxon>Nocardia</taxon>
    </lineage>
</organism>
<dbReference type="GeneID" id="80351269"/>
<evidence type="ECO:0000256" key="1">
    <source>
        <dbReference type="SAM" id="SignalP"/>
    </source>
</evidence>
<evidence type="ECO:0000313" key="2">
    <source>
        <dbReference type="EMBL" id="BCK59118.1"/>
    </source>
</evidence>
<feature type="chain" id="PRO_5028892507" description="Secreted protein" evidence="1">
    <location>
        <begin position="33"/>
        <end position="121"/>
    </location>
</feature>
<dbReference type="Proteomes" id="UP000516173">
    <property type="component" value="Chromosome"/>
</dbReference>
<dbReference type="AlphaFoldDB" id="A0A7G1KV07"/>
<evidence type="ECO:0000313" key="3">
    <source>
        <dbReference type="Proteomes" id="UP000516173"/>
    </source>
</evidence>